<keyword evidence="5" id="KW-1185">Reference proteome</keyword>
<proteinExistence type="predicted"/>
<organism evidence="4 5">
    <name type="scientific">Tritrichomonas foetus</name>
    <dbReference type="NCBI Taxonomy" id="1144522"/>
    <lineage>
        <taxon>Eukaryota</taxon>
        <taxon>Metamonada</taxon>
        <taxon>Parabasalia</taxon>
        <taxon>Tritrichomonadida</taxon>
        <taxon>Tritrichomonadidae</taxon>
        <taxon>Tritrichomonas</taxon>
    </lineage>
</organism>
<dbReference type="Gene3D" id="3.90.550.10">
    <property type="entry name" value="Spore Coat Polysaccharide Biosynthesis Protein SpsA, Chain A"/>
    <property type="match status" value="1"/>
</dbReference>
<dbReference type="InterPro" id="IPR029044">
    <property type="entry name" value="Nucleotide-diphossugar_trans"/>
</dbReference>
<evidence type="ECO:0000313" key="5">
    <source>
        <dbReference type="Proteomes" id="UP000179807"/>
    </source>
</evidence>
<dbReference type="SUPFAM" id="SSF53448">
    <property type="entry name" value="Nucleotide-diphospho-sugar transferases"/>
    <property type="match status" value="1"/>
</dbReference>
<dbReference type="GeneID" id="94830882"/>
<feature type="domain" description="Glycosyltransferase 2-like" evidence="3">
    <location>
        <begin position="101"/>
        <end position="215"/>
    </location>
</feature>
<name>A0A1J4J4P6_9EUKA</name>
<protein>
    <recommendedName>
        <fullName evidence="3">Glycosyltransferase 2-like domain-containing protein</fullName>
    </recommendedName>
</protein>
<dbReference type="InterPro" id="IPR001173">
    <property type="entry name" value="Glyco_trans_2-like"/>
</dbReference>
<comment type="function">
    <text evidence="1">Dolichyl-phosphate beta-glucosyltransferase involved in the glycosylation of glycoproteins through the synthesis of dolichyl beta-D-glucosyl phosphate which serves as a sugar donor for transfer of three glucose residues to the Man-9-GlcNAc-2-PP-dolichol precursor to N-glycans.</text>
</comment>
<feature type="transmembrane region" description="Helical" evidence="2">
    <location>
        <begin position="12"/>
        <end position="34"/>
    </location>
</feature>
<keyword evidence="2" id="KW-0472">Membrane</keyword>
<sequence>MIRIRKRPNRRQSFLTIIVPYIFAFIVISTEWYLGSEKSYILHSFWELIENFDYQQYLSRGRNINTNKSVYLTDLYYFNRRLYNIEFLQDYSKIMRNAKYSIMISTFERTECLKRSFSQAFKNRPVDTEIVICDDASKSPEKQELLTEIAEKYYGRDVYVIRHRNNSGAFHTKLDGFLFCIGSYLMSLDDDDTFNETFYQEIAANVDQKYDFIIPLNLSVIFWLEFPVLDLSDYILYYHNHYTYAFRRSLMKHIDYPNYSIRIVRDDSVLMIPMYINTKMKKVKYFQNTGEYFHDGFCKNTSHESHKIDPSNELVINGKNYLLYFVKTYHKGNDFAHLIEDCYQQHDPEMYINWHAFSMNEEEFKGAPFFNDPSCVVKFDVVNENGLM</sequence>
<dbReference type="AlphaFoldDB" id="A0A1J4J4P6"/>
<keyword evidence="2" id="KW-1133">Transmembrane helix</keyword>
<dbReference type="Pfam" id="PF00535">
    <property type="entry name" value="Glycos_transf_2"/>
    <property type="match status" value="1"/>
</dbReference>
<dbReference type="VEuPathDB" id="TrichDB:TRFO_11689"/>
<evidence type="ECO:0000256" key="2">
    <source>
        <dbReference type="SAM" id="Phobius"/>
    </source>
</evidence>
<evidence type="ECO:0000313" key="4">
    <source>
        <dbReference type="EMBL" id="OHS93673.1"/>
    </source>
</evidence>
<comment type="caution">
    <text evidence="4">The sequence shown here is derived from an EMBL/GenBank/DDBJ whole genome shotgun (WGS) entry which is preliminary data.</text>
</comment>
<dbReference type="Proteomes" id="UP000179807">
    <property type="component" value="Unassembled WGS sequence"/>
</dbReference>
<dbReference type="RefSeq" id="XP_068346810.1">
    <property type="nucleotide sequence ID" value="XM_068496178.1"/>
</dbReference>
<gene>
    <name evidence="4" type="ORF">TRFO_11689</name>
</gene>
<keyword evidence="2" id="KW-0812">Transmembrane</keyword>
<evidence type="ECO:0000259" key="3">
    <source>
        <dbReference type="Pfam" id="PF00535"/>
    </source>
</evidence>
<accession>A0A1J4J4P6</accession>
<dbReference type="EMBL" id="MLAK01001382">
    <property type="protein sequence ID" value="OHS93673.1"/>
    <property type="molecule type" value="Genomic_DNA"/>
</dbReference>
<evidence type="ECO:0000256" key="1">
    <source>
        <dbReference type="ARBA" id="ARBA00003301"/>
    </source>
</evidence>
<reference evidence="4" key="1">
    <citation type="submission" date="2016-10" db="EMBL/GenBank/DDBJ databases">
        <authorList>
            <person name="Benchimol M."/>
            <person name="Almeida L.G."/>
            <person name="Vasconcelos A.T."/>
            <person name="Perreira-Neves A."/>
            <person name="Rosa I.A."/>
            <person name="Tasca T."/>
            <person name="Bogo M.R."/>
            <person name="de Souza W."/>
        </authorList>
    </citation>
    <scope>NUCLEOTIDE SEQUENCE [LARGE SCALE GENOMIC DNA]</scope>
    <source>
        <strain evidence="4">K</strain>
    </source>
</reference>